<protein>
    <submittedName>
        <fullName evidence="2">Uncharacterized protein</fullName>
    </submittedName>
</protein>
<evidence type="ECO:0000256" key="1">
    <source>
        <dbReference type="SAM" id="Phobius"/>
    </source>
</evidence>
<gene>
    <name evidence="2" type="ORF">NIASO_07580</name>
</gene>
<proteinExistence type="predicted"/>
<dbReference type="OrthoDB" id="9900473at2"/>
<feature type="transmembrane region" description="Helical" evidence="1">
    <location>
        <begin position="39"/>
        <end position="61"/>
    </location>
</feature>
<dbReference type="HOGENOM" id="CLU_2735917_0_0_10"/>
<dbReference type="AlphaFoldDB" id="W0F334"/>
<keyword evidence="1" id="KW-0812">Transmembrane</keyword>
<keyword evidence="1" id="KW-1133">Transmembrane helix</keyword>
<dbReference type="STRING" id="929713.NIASO_07580"/>
<accession>W0F334</accession>
<keyword evidence="1" id="KW-0472">Membrane</keyword>
<sequence length="71" mass="8410">MNVKYQVNSRSIILMVITAVMLIAFIYGLLYELYVIKNWFVVLLFCLLIVGDIILFVKLFWSITANRRDDY</sequence>
<feature type="transmembrane region" description="Helical" evidence="1">
    <location>
        <begin position="12"/>
        <end position="33"/>
    </location>
</feature>
<evidence type="ECO:0000313" key="3">
    <source>
        <dbReference type="Proteomes" id="UP000003586"/>
    </source>
</evidence>
<evidence type="ECO:0000313" key="2">
    <source>
        <dbReference type="EMBL" id="AHF17442.1"/>
    </source>
</evidence>
<name>W0F334_9BACT</name>
<keyword evidence="3" id="KW-1185">Reference proteome</keyword>
<dbReference type="EMBL" id="CP007035">
    <property type="protein sequence ID" value="AHF17442.1"/>
    <property type="molecule type" value="Genomic_DNA"/>
</dbReference>
<reference evidence="2 3" key="1">
    <citation type="submission" date="2013-12" db="EMBL/GenBank/DDBJ databases">
        <authorList>
            <consortium name="DOE Joint Genome Institute"/>
            <person name="Eisen J."/>
            <person name="Huntemann M."/>
            <person name="Han J."/>
            <person name="Chen A."/>
            <person name="Kyrpides N."/>
            <person name="Mavromatis K."/>
            <person name="Markowitz V."/>
            <person name="Palaniappan K."/>
            <person name="Ivanova N."/>
            <person name="Schaumberg A."/>
            <person name="Pati A."/>
            <person name="Liolios K."/>
            <person name="Nordberg H.P."/>
            <person name="Cantor M.N."/>
            <person name="Hua S.X."/>
            <person name="Woyke T."/>
        </authorList>
    </citation>
    <scope>NUCLEOTIDE SEQUENCE [LARGE SCALE GENOMIC DNA]</scope>
    <source>
        <strain evidence="3">DSM 19437</strain>
    </source>
</reference>
<dbReference type="RefSeq" id="WP_008584889.1">
    <property type="nucleotide sequence ID" value="NZ_CP007035.1"/>
</dbReference>
<dbReference type="Proteomes" id="UP000003586">
    <property type="component" value="Chromosome"/>
</dbReference>
<organism evidence="2 3">
    <name type="scientific">Niabella soli DSM 19437</name>
    <dbReference type="NCBI Taxonomy" id="929713"/>
    <lineage>
        <taxon>Bacteria</taxon>
        <taxon>Pseudomonadati</taxon>
        <taxon>Bacteroidota</taxon>
        <taxon>Chitinophagia</taxon>
        <taxon>Chitinophagales</taxon>
        <taxon>Chitinophagaceae</taxon>
        <taxon>Niabella</taxon>
    </lineage>
</organism>
<dbReference type="KEGG" id="nso:NIASO_07580"/>